<protein>
    <submittedName>
        <fullName evidence="1 2">Uncharacterized protein</fullName>
    </submittedName>
</protein>
<name>B0W2I3_CULQU</name>
<dbReference type="OrthoDB" id="9934994at2759"/>
<evidence type="ECO:0000313" key="2">
    <source>
        <dbReference type="EnsemblMetazoa" id="CPIJ001233-PA"/>
    </source>
</evidence>
<dbReference type="HOGENOM" id="CLU_2500110_0_0_1"/>
<dbReference type="VEuPathDB" id="VectorBase:CQUJHB004295"/>
<evidence type="ECO:0000313" key="1">
    <source>
        <dbReference type="EMBL" id="EDS29291.1"/>
    </source>
</evidence>
<sequence length="86" mass="9717">MSFAERLAGLMARPGADNVPRDDVPWHLKYGGRAVGIVGGFLYVYVRNKMGLVTEARAGGNYRRWPNMGRLRWTCAEKVTKSWLCD</sequence>
<evidence type="ECO:0000313" key="3">
    <source>
        <dbReference type="Proteomes" id="UP000002320"/>
    </source>
</evidence>
<reference evidence="1" key="1">
    <citation type="submission" date="2007-03" db="EMBL/GenBank/DDBJ databases">
        <title>Annotation of Culex pipiens quinquefasciatus.</title>
        <authorList>
            <consortium name="The Broad Institute Genome Sequencing Platform"/>
            <person name="Atkinson P.W."/>
            <person name="Hemingway J."/>
            <person name="Christensen B.M."/>
            <person name="Higgs S."/>
            <person name="Kodira C."/>
            <person name="Hannick L."/>
            <person name="Megy K."/>
            <person name="O'Leary S."/>
            <person name="Pearson M."/>
            <person name="Haas B.J."/>
            <person name="Mauceli E."/>
            <person name="Wortman J.R."/>
            <person name="Lee N.H."/>
            <person name="Guigo R."/>
            <person name="Stanke M."/>
            <person name="Alvarado L."/>
            <person name="Amedeo P."/>
            <person name="Antoine C.H."/>
            <person name="Arensburger P."/>
            <person name="Bidwell S.L."/>
            <person name="Crawford M."/>
            <person name="Camaro F."/>
            <person name="Devon K."/>
            <person name="Engels R."/>
            <person name="Hammond M."/>
            <person name="Howarth C."/>
            <person name="Koehrsen M."/>
            <person name="Lawson D."/>
            <person name="Montgomery P."/>
            <person name="Nene V."/>
            <person name="Nusbaum C."/>
            <person name="Puiu D."/>
            <person name="Romero-Severson J."/>
            <person name="Severson D.W."/>
            <person name="Shumway M."/>
            <person name="Sisk P."/>
            <person name="Stolte C."/>
            <person name="Zeng Q."/>
            <person name="Eisenstadt E."/>
            <person name="Fraser-Liggett C."/>
            <person name="Strausberg R."/>
            <person name="Galagan J."/>
            <person name="Birren B."/>
            <person name="Collins F.H."/>
        </authorList>
    </citation>
    <scope>NUCLEOTIDE SEQUENCE [LARGE SCALE GENOMIC DNA]</scope>
    <source>
        <strain evidence="1">JHB</strain>
    </source>
</reference>
<accession>B0W2I3</accession>
<proteinExistence type="predicted"/>
<dbReference type="EnsemblMetazoa" id="CPIJ001233-RA">
    <property type="protein sequence ID" value="CPIJ001233-PA"/>
    <property type="gene ID" value="CPIJ001233"/>
</dbReference>
<dbReference type="Proteomes" id="UP000002320">
    <property type="component" value="Unassembled WGS sequence"/>
</dbReference>
<dbReference type="KEGG" id="cqu:CpipJ_CPIJ001233"/>
<reference evidence="2" key="2">
    <citation type="submission" date="2021-02" db="UniProtKB">
        <authorList>
            <consortium name="EnsemblMetazoa"/>
        </authorList>
    </citation>
    <scope>IDENTIFICATION</scope>
    <source>
        <strain evidence="2">JHB</strain>
    </source>
</reference>
<dbReference type="AlphaFoldDB" id="B0W2I3"/>
<dbReference type="EMBL" id="DS231827">
    <property type="protein sequence ID" value="EDS29291.1"/>
    <property type="molecule type" value="Genomic_DNA"/>
</dbReference>
<dbReference type="VEuPathDB" id="VectorBase:CPIJ001233"/>
<organism>
    <name type="scientific">Culex quinquefasciatus</name>
    <name type="common">Southern house mosquito</name>
    <name type="synonym">Culex pungens</name>
    <dbReference type="NCBI Taxonomy" id="7176"/>
    <lineage>
        <taxon>Eukaryota</taxon>
        <taxon>Metazoa</taxon>
        <taxon>Ecdysozoa</taxon>
        <taxon>Arthropoda</taxon>
        <taxon>Hexapoda</taxon>
        <taxon>Insecta</taxon>
        <taxon>Pterygota</taxon>
        <taxon>Neoptera</taxon>
        <taxon>Endopterygota</taxon>
        <taxon>Diptera</taxon>
        <taxon>Nematocera</taxon>
        <taxon>Culicoidea</taxon>
        <taxon>Culicidae</taxon>
        <taxon>Culicinae</taxon>
        <taxon>Culicini</taxon>
        <taxon>Culex</taxon>
        <taxon>Culex</taxon>
    </lineage>
</organism>
<dbReference type="InParanoid" id="B0W2I3"/>
<gene>
    <name evidence="2" type="primary">6032266</name>
    <name evidence="1" type="ORF">CpipJ_CPIJ001233</name>
</gene>
<keyword evidence="3" id="KW-1185">Reference proteome</keyword>